<dbReference type="EMBL" id="CP024201">
    <property type="protein sequence ID" value="ATQ42920.1"/>
    <property type="molecule type" value="Genomic_DNA"/>
</dbReference>
<evidence type="ECO:0000259" key="14">
    <source>
        <dbReference type="Pfam" id="PF00593"/>
    </source>
</evidence>
<evidence type="ECO:0000256" key="2">
    <source>
        <dbReference type="ARBA" id="ARBA00022448"/>
    </source>
</evidence>
<dbReference type="PROSITE" id="PS52016">
    <property type="entry name" value="TONB_DEPENDENT_REC_3"/>
    <property type="match status" value="1"/>
</dbReference>
<dbReference type="Gene3D" id="2.40.170.20">
    <property type="entry name" value="TonB-dependent receptor, beta-barrel domain"/>
    <property type="match status" value="1"/>
</dbReference>
<feature type="chain" id="PRO_5013608514" description="TonB-dependent receptor" evidence="13">
    <location>
        <begin position="24"/>
        <end position="727"/>
    </location>
</feature>
<comment type="subcellular location">
    <subcellularLocation>
        <location evidence="1 11">Cell outer membrane</location>
        <topology evidence="1 11">Multi-pass membrane protein</topology>
    </subcellularLocation>
</comment>
<dbReference type="Pfam" id="PF00593">
    <property type="entry name" value="TonB_dep_Rec_b-barrel"/>
    <property type="match status" value="1"/>
</dbReference>
<dbReference type="OrthoDB" id="7208812at2"/>
<dbReference type="GO" id="GO:0006826">
    <property type="term" value="P:iron ion transport"/>
    <property type="evidence" value="ECO:0007669"/>
    <property type="project" value="UniProtKB-KW"/>
</dbReference>
<proteinExistence type="inferred from homology"/>
<evidence type="ECO:0008006" key="18">
    <source>
        <dbReference type="Google" id="ProtNLM"/>
    </source>
</evidence>
<dbReference type="AlphaFoldDB" id="A0A2D2AY25"/>
<dbReference type="RefSeq" id="WP_099622172.1">
    <property type="nucleotide sequence ID" value="NZ_CP024201.1"/>
</dbReference>
<protein>
    <recommendedName>
        <fullName evidence="18">TonB-dependent receptor</fullName>
    </recommendedName>
</protein>
<feature type="domain" description="TonB-dependent receptor plug" evidence="15">
    <location>
        <begin position="55"/>
        <end position="163"/>
    </location>
</feature>
<keyword evidence="2 11" id="KW-0813">Transport</keyword>
<evidence type="ECO:0000256" key="13">
    <source>
        <dbReference type="SAM" id="SignalP"/>
    </source>
</evidence>
<evidence type="ECO:0000256" key="8">
    <source>
        <dbReference type="ARBA" id="ARBA00023077"/>
    </source>
</evidence>
<dbReference type="Proteomes" id="UP000228945">
    <property type="component" value="Chromosome"/>
</dbReference>
<dbReference type="InterPro" id="IPR012910">
    <property type="entry name" value="Plug_dom"/>
</dbReference>
<accession>A0A2D2AY25</accession>
<reference evidence="16 17" key="1">
    <citation type="submission" date="2017-10" db="EMBL/GenBank/DDBJ databases">
        <title>Genome sequence of Caulobacter mirabilis FWC38.</title>
        <authorList>
            <person name="Fiebig A."/>
            <person name="Crosson S."/>
        </authorList>
    </citation>
    <scope>NUCLEOTIDE SEQUENCE [LARGE SCALE GENOMIC DNA]</scope>
    <source>
        <strain evidence="16 17">FWC 38</strain>
    </source>
</reference>
<dbReference type="InterPro" id="IPR000531">
    <property type="entry name" value="Beta-barrel_TonB"/>
</dbReference>
<keyword evidence="17" id="KW-1185">Reference proteome</keyword>
<evidence type="ECO:0000313" key="16">
    <source>
        <dbReference type="EMBL" id="ATQ42920.1"/>
    </source>
</evidence>
<keyword evidence="8 12" id="KW-0798">TonB box</keyword>
<keyword evidence="5 11" id="KW-0812">Transmembrane</keyword>
<keyword evidence="10 11" id="KW-0998">Cell outer membrane</keyword>
<feature type="domain" description="TonB-dependent receptor-like beta-barrel" evidence="14">
    <location>
        <begin position="263"/>
        <end position="691"/>
    </location>
</feature>
<keyword evidence="13" id="KW-0732">Signal</keyword>
<evidence type="ECO:0000256" key="7">
    <source>
        <dbReference type="ARBA" id="ARBA00023065"/>
    </source>
</evidence>
<evidence type="ECO:0000256" key="6">
    <source>
        <dbReference type="ARBA" id="ARBA00023004"/>
    </source>
</evidence>
<evidence type="ECO:0000256" key="4">
    <source>
        <dbReference type="ARBA" id="ARBA00022496"/>
    </source>
</evidence>
<dbReference type="PANTHER" id="PTHR32552">
    <property type="entry name" value="FERRICHROME IRON RECEPTOR-RELATED"/>
    <property type="match status" value="1"/>
</dbReference>
<evidence type="ECO:0000313" key="17">
    <source>
        <dbReference type="Proteomes" id="UP000228945"/>
    </source>
</evidence>
<dbReference type="SUPFAM" id="SSF56935">
    <property type="entry name" value="Porins"/>
    <property type="match status" value="1"/>
</dbReference>
<feature type="signal peptide" evidence="13">
    <location>
        <begin position="1"/>
        <end position="23"/>
    </location>
</feature>
<evidence type="ECO:0000256" key="3">
    <source>
        <dbReference type="ARBA" id="ARBA00022452"/>
    </source>
</evidence>
<evidence type="ECO:0000256" key="9">
    <source>
        <dbReference type="ARBA" id="ARBA00023136"/>
    </source>
</evidence>
<evidence type="ECO:0000256" key="10">
    <source>
        <dbReference type="ARBA" id="ARBA00023237"/>
    </source>
</evidence>
<keyword evidence="7" id="KW-0406">Ion transport</keyword>
<keyword evidence="3 11" id="KW-1134">Transmembrane beta strand</keyword>
<dbReference type="InterPro" id="IPR039426">
    <property type="entry name" value="TonB-dep_rcpt-like"/>
</dbReference>
<dbReference type="PANTHER" id="PTHR32552:SF81">
    <property type="entry name" value="TONB-DEPENDENT OUTER MEMBRANE RECEPTOR"/>
    <property type="match status" value="1"/>
</dbReference>
<evidence type="ECO:0000256" key="1">
    <source>
        <dbReference type="ARBA" id="ARBA00004571"/>
    </source>
</evidence>
<dbReference type="GO" id="GO:0009279">
    <property type="term" value="C:cell outer membrane"/>
    <property type="evidence" value="ECO:0007669"/>
    <property type="project" value="UniProtKB-SubCell"/>
</dbReference>
<comment type="similarity">
    <text evidence="11 12">Belongs to the TonB-dependent receptor family.</text>
</comment>
<name>A0A2D2AY25_9CAUL</name>
<sequence length="727" mass="78207">MNTKYLTTTVVGLALMAASSADAQAPADKPQEQDAAQATQLEDIIITAQKRETNLQDTPGAIAALGAEAIAKLGVNDVTGLRGLVPNVSIGEPRLASSSIIAIRGIAGQDGGVGQDEPVALYLDGVYLARPQGQLFALTDIARIEVLKGPQGTLYGRNSTAGAINIVTSKPRSEFGGLFEAGLGNYGATHARGSIEGALASRLSARLSGSYSNFDGDLKNTFTGGRERSNEEWLGRFVARYDLSDAGGPSIDLSADYGEATSSGSAMKNLTINGGRYGDPDRVAFDLPDRGMTRATGGANVTVEQAFSNGLKLTSITGYRYLDLDVRYDADGTNIADFQNAIAAGRISPAAAALRDSSSYQYFHSNAYSQELRLAGRTDSLKWIVGAYAYDETTDFRFTVNLLAQSLNRLSSDTIATAGSTSYATYGHLEWTLNDQFELQGGLRYSYERKTMDRNIVTGAPPAATVESLSKSWDDITGDITLNYRPVDGVLAYVTFAQGFKSGGFNASQALSPAFNPERVTSYEAGLKTDLFDRRARLNIAAFHMKYTDLQVRFASGIGQTTIQNAAEATINGVEIDTQARVGSDLTVSLNGAYQEAKYDKYQLGALDLSGNYLNQAPRWSMRAALDYNRPIADAGDLSVHAGYSWQSREFYRAQNDPISSNPGYENLEGRIGFSPSAFDGVAIEIWGKNLTDDRYVGGVIPLASDLVFIGSINRGRTYGFDIRYRF</sequence>
<dbReference type="KEGG" id="cmb:CSW64_11125"/>
<keyword evidence="6" id="KW-0408">Iron</keyword>
<evidence type="ECO:0000259" key="15">
    <source>
        <dbReference type="Pfam" id="PF07715"/>
    </source>
</evidence>
<dbReference type="InterPro" id="IPR036942">
    <property type="entry name" value="Beta-barrel_TonB_sf"/>
</dbReference>
<keyword evidence="4" id="KW-0410">Iron transport</keyword>
<organism evidence="16 17">
    <name type="scientific">Caulobacter mirabilis</name>
    <dbReference type="NCBI Taxonomy" id="69666"/>
    <lineage>
        <taxon>Bacteria</taxon>
        <taxon>Pseudomonadati</taxon>
        <taxon>Pseudomonadota</taxon>
        <taxon>Alphaproteobacteria</taxon>
        <taxon>Caulobacterales</taxon>
        <taxon>Caulobacteraceae</taxon>
        <taxon>Caulobacter</taxon>
    </lineage>
</organism>
<gene>
    <name evidence="16" type="ORF">CSW64_11125</name>
</gene>
<evidence type="ECO:0000256" key="5">
    <source>
        <dbReference type="ARBA" id="ARBA00022692"/>
    </source>
</evidence>
<dbReference type="Pfam" id="PF07715">
    <property type="entry name" value="Plug"/>
    <property type="match status" value="1"/>
</dbReference>
<keyword evidence="9 11" id="KW-0472">Membrane</keyword>
<evidence type="ECO:0000256" key="11">
    <source>
        <dbReference type="PROSITE-ProRule" id="PRU01360"/>
    </source>
</evidence>
<evidence type="ECO:0000256" key="12">
    <source>
        <dbReference type="RuleBase" id="RU003357"/>
    </source>
</evidence>